<gene>
    <name evidence="3" type="ORF">NUM_16850</name>
</gene>
<dbReference type="SUPFAM" id="SSF56801">
    <property type="entry name" value="Acetyl-CoA synthetase-like"/>
    <property type="match status" value="1"/>
</dbReference>
<dbReference type="Pfam" id="PF13193">
    <property type="entry name" value="AMP-binding_C"/>
    <property type="match status" value="1"/>
</dbReference>
<dbReference type="InterPro" id="IPR025110">
    <property type="entry name" value="AMP-bd_C"/>
</dbReference>
<protein>
    <submittedName>
        <fullName evidence="3">Amino acid adenylation protein</fullName>
    </submittedName>
</protein>
<name>A0A8J4A7W1_9ACTN</name>
<dbReference type="InterPro" id="IPR045851">
    <property type="entry name" value="AMP-bd_C_sf"/>
</dbReference>
<dbReference type="Proteomes" id="UP000614996">
    <property type="component" value="Unassembled WGS sequence"/>
</dbReference>
<dbReference type="InterPro" id="IPR000873">
    <property type="entry name" value="AMP-dep_synth/lig_dom"/>
</dbReference>
<dbReference type="InterPro" id="IPR020845">
    <property type="entry name" value="AMP-binding_CS"/>
</dbReference>
<dbReference type="GO" id="GO:0044550">
    <property type="term" value="P:secondary metabolite biosynthetic process"/>
    <property type="evidence" value="ECO:0007669"/>
    <property type="project" value="TreeGrafter"/>
</dbReference>
<evidence type="ECO:0000313" key="4">
    <source>
        <dbReference type="Proteomes" id="UP000614996"/>
    </source>
</evidence>
<dbReference type="RefSeq" id="WP_308440556.1">
    <property type="nucleotide sequence ID" value="NZ_BOPO01000023.1"/>
</dbReference>
<dbReference type="Gene3D" id="3.30.300.30">
    <property type="match status" value="1"/>
</dbReference>
<proteinExistence type="predicted"/>
<dbReference type="GO" id="GO:0005737">
    <property type="term" value="C:cytoplasm"/>
    <property type="evidence" value="ECO:0007669"/>
    <property type="project" value="TreeGrafter"/>
</dbReference>
<dbReference type="EMBL" id="BOPO01000023">
    <property type="protein sequence ID" value="GIL26431.1"/>
    <property type="molecule type" value="Genomic_DNA"/>
</dbReference>
<feature type="domain" description="AMP-binding enzyme C-terminal" evidence="2">
    <location>
        <begin position="401"/>
        <end position="472"/>
    </location>
</feature>
<dbReference type="InterPro" id="IPR042099">
    <property type="entry name" value="ANL_N_sf"/>
</dbReference>
<dbReference type="PANTHER" id="PTHR45527:SF1">
    <property type="entry name" value="FATTY ACID SYNTHASE"/>
    <property type="match status" value="1"/>
</dbReference>
<evidence type="ECO:0000259" key="2">
    <source>
        <dbReference type="Pfam" id="PF13193"/>
    </source>
</evidence>
<reference evidence="4" key="1">
    <citation type="journal article" date="2021" name="Int. J. Syst. Evol. Microbiol.">
        <title>Actinocatenispora comari sp. nov., an endophytic actinomycete isolated from aerial parts of Comarum salesowianum.</title>
        <authorList>
            <person name="Oyunbileg N."/>
            <person name="Iizaka Y."/>
            <person name="Hamada M."/>
            <person name="Davaapurev B.O."/>
            <person name="Fukumoto A."/>
            <person name="Tsetseg B."/>
            <person name="Kato F."/>
            <person name="Tamura T."/>
            <person name="Batkhuu J."/>
            <person name="Anzai Y."/>
        </authorList>
    </citation>
    <scope>NUCLEOTIDE SEQUENCE [LARGE SCALE GENOMIC DNA]</scope>
    <source>
        <strain evidence="4">NUM-2625</strain>
    </source>
</reference>
<dbReference type="PANTHER" id="PTHR45527">
    <property type="entry name" value="NONRIBOSOMAL PEPTIDE SYNTHETASE"/>
    <property type="match status" value="1"/>
</dbReference>
<evidence type="ECO:0000259" key="1">
    <source>
        <dbReference type="Pfam" id="PF00501"/>
    </source>
</evidence>
<keyword evidence="4" id="KW-1185">Reference proteome</keyword>
<sequence>MMQRTLFDLFAASAERHPGAIAVEFPGQRITYAGLRDLVEHRAEVLTRGRRPRRVGLLLARGLDAYVCYLAALRVGAAVVPLSPNVPSDRSEAAARAASVDLLLVDDPNGVRAVERPADPASAAGAGDGSLAYVMFTSGSTGAPKGVPIPHRAVVAHIDYVRRRYDLAAGCRLSHSFDLTFDLSLFDLFAAWGSGATLVVPSRSEAMNPVAYVNARSITHWFSVPSVIGTTRALHSLPPGCMPGLSYSLFCGERLFWRDAAAWREAAPNSVVENVYGPTELTLSCAAYRVPADPTGWPDTPNDTVPIGTVYPHLESVVVDGELCVRGAQRFPGYLDPRDDRGSFLTVRGGAVAPYDGDGPLTDEHWYRTGDRVVEQDGQLVHLGRLDDQVKVRGYRVEPGEVETALRQHELVDEAAVIVAGSGSDAHLHAFYTGDEVAEIELMQFASRRLPWYMIPHHFTRVASLPHGPNGKLDRAGLRLASDPT</sequence>
<feature type="domain" description="AMP-dependent synthetase/ligase" evidence="1">
    <location>
        <begin position="10"/>
        <end position="335"/>
    </location>
</feature>
<dbReference type="AlphaFoldDB" id="A0A8J4A7W1"/>
<comment type="caution">
    <text evidence="3">The sequence shown here is derived from an EMBL/GenBank/DDBJ whole genome shotgun (WGS) entry which is preliminary data.</text>
</comment>
<organism evidence="3 4">
    <name type="scientific">Actinocatenispora comari</name>
    <dbReference type="NCBI Taxonomy" id="2807577"/>
    <lineage>
        <taxon>Bacteria</taxon>
        <taxon>Bacillati</taxon>
        <taxon>Actinomycetota</taxon>
        <taxon>Actinomycetes</taxon>
        <taxon>Micromonosporales</taxon>
        <taxon>Micromonosporaceae</taxon>
        <taxon>Actinocatenispora</taxon>
    </lineage>
</organism>
<accession>A0A8J4A7W1</accession>
<evidence type="ECO:0000313" key="3">
    <source>
        <dbReference type="EMBL" id="GIL26431.1"/>
    </source>
</evidence>
<dbReference type="Pfam" id="PF00501">
    <property type="entry name" value="AMP-binding"/>
    <property type="match status" value="1"/>
</dbReference>
<dbReference type="PROSITE" id="PS00455">
    <property type="entry name" value="AMP_BINDING"/>
    <property type="match status" value="1"/>
</dbReference>
<dbReference type="GO" id="GO:0043041">
    <property type="term" value="P:amino acid activation for nonribosomal peptide biosynthetic process"/>
    <property type="evidence" value="ECO:0007669"/>
    <property type="project" value="TreeGrafter"/>
</dbReference>
<dbReference type="GO" id="GO:0031177">
    <property type="term" value="F:phosphopantetheine binding"/>
    <property type="evidence" value="ECO:0007669"/>
    <property type="project" value="TreeGrafter"/>
</dbReference>
<dbReference type="Gene3D" id="3.40.50.12780">
    <property type="entry name" value="N-terminal domain of ligase-like"/>
    <property type="match status" value="1"/>
</dbReference>